<feature type="transmembrane region" description="Helical" evidence="1">
    <location>
        <begin position="15"/>
        <end position="36"/>
    </location>
</feature>
<dbReference type="Proteomes" id="UP000050360">
    <property type="component" value="Unassembled WGS sequence"/>
</dbReference>
<name>A0A0P7ZGP5_9EURY</name>
<protein>
    <submittedName>
        <fullName evidence="2">Uncharacterized protein</fullName>
    </submittedName>
</protein>
<accession>A0A0P7ZGP5</accession>
<evidence type="ECO:0000313" key="3">
    <source>
        <dbReference type="Proteomes" id="UP000050360"/>
    </source>
</evidence>
<evidence type="ECO:0000256" key="1">
    <source>
        <dbReference type="SAM" id="Phobius"/>
    </source>
</evidence>
<keyword evidence="1" id="KW-0472">Membrane</keyword>
<comment type="caution">
    <text evidence="2">The sequence shown here is derived from an EMBL/GenBank/DDBJ whole genome shotgun (WGS) entry which is preliminary data.</text>
</comment>
<reference evidence="2 3" key="1">
    <citation type="submission" date="2015-09" db="EMBL/GenBank/DDBJ databases">
        <title>A metagenomics-based metabolic model of nitrate-dependent anaerobic oxidation of methane by Methanoperedens-like archaea.</title>
        <authorList>
            <person name="Arshad A."/>
            <person name="Speth D.R."/>
            <person name="De Graaf R.M."/>
            <person name="Op Den Camp H.J."/>
            <person name="Jetten M.S."/>
            <person name="Welte C.U."/>
        </authorList>
    </citation>
    <scope>NUCLEOTIDE SEQUENCE [LARGE SCALE GENOMIC DNA]</scope>
</reference>
<gene>
    <name evidence="2" type="ORF">MPEBLZ_01408</name>
</gene>
<sequence length="39" mass="4604">MDRLIVWECYGKKLFNLPSIYCMIIIILISCDLVLVNEK</sequence>
<keyword evidence="1" id="KW-1133">Transmembrane helix</keyword>
<evidence type="ECO:0000313" key="2">
    <source>
        <dbReference type="EMBL" id="KPQ44007.1"/>
    </source>
</evidence>
<dbReference type="PROSITE" id="PS51257">
    <property type="entry name" value="PROKAR_LIPOPROTEIN"/>
    <property type="match status" value="1"/>
</dbReference>
<dbReference type="EMBL" id="LKCM01000117">
    <property type="protein sequence ID" value="KPQ44007.1"/>
    <property type="molecule type" value="Genomic_DNA"/>
</dbReference>
<proteinExistence type="predicted"/>
<organism evidence="2 3">
    <name type="scientific">Candidatus Methanoperedens nitratireducens</name>
    <dbReference type="NCBI Taxonomy" id="1392998"/>
    <lineage>
        <taxon>Archaea</taxon>
        <taxon>Methanobacteriati</taxon>
        <taxon>Methanobacteriota</taxon>
        <taxon>Stenosarchaea group</taxon>
        <taxon>Methanomicrobia</taxon>
        <taxon>Methanosarcinales</taxon>
        <taxon>ANME-2 cluster</taxon>
        <taxon>Candidatus Methanoperedentaceae</taxon>
        <taxon>Candidatus Methanoperedens</taxon>
    </lineage>
</organism>
<dbReference type="AlphaFoldDB" id="A0A0P7ZGP5"/>
<keyword evidence="1" id="KW-0812">Transmembrane</keyword>